<dbReference type="SUPFAM" id="SSF52540">
    <property type="entry name" value="P-loop containing nucleoside triphosphate hydrolases"/>
    <property type="match status" value="1"/>
</dbReference>
<organism evidence="1 2">
    <name type="scientific">Kineobactrum salinum</name>
    <dbReference type="NCBI Taxonomy" id="2708301"/>
    <lineage>
        <taxon>Bacteria</taxon>
        <taxon>Pseudomonadati</taxon>
        <taxon>Pseudomonadota</taxon>
        <taxon>Gammaproteobacteria</taxon>
        <taxon>Cellvibrionales</taxon>
        <taxon>Halieaceae</taxon>
        <taxon>Kineobactrum</taxon>
    </lineage>
</organism>
<evidence type="ECO:0008006" key="3">
    <source>
        <dbReference type="Google" id="ProtNLM"/>
    </source>
</evidence>
<dbReference type="InterPro" id="IPR027417">
    <property type="entry name" value="P-loop_NTPase"/>
</dbReference>
<sequence>MSDAAVGSWRQQFLHRHQLDTGYLASAQHWFDPLAEALVAHRNGASRPLLVGVNGCQGSGKTTFCDYLCTVLGAEHGLRTIALSLDDFYLPRTERRALAERVHPLLVTRGVPGTHEMPLLLATLDALLEPRGARPVAVPRFDKGADDRVPRPQWDRVTLPLDIVLLEGWCLGAEQQSEAQLATPCNALEQQEDPLGHWRHYVNQCLATDFPPLHARIDRWVMLQAPSFDCVYRWRREQEDKLIARRSGQAPARAMDASALARFIQHYERLTRHCLETLPGKMDDLLQLDQQRRIVARQQRPEPHGLRERLF</sequence>
<dbReference type="KEGG" id="kim:G3T16_13700"/>
<dbReference type="Gene3D" id="3.40.50.300">
    <property type="entry name" value="P-loop containing nucleotide triphosphate hydrolases"/>
    <property type="match status" value="1"/>
</dbReference>
<keyword evidence="2" id="KW-1185">Reference proteome</keyword>
<dbReference type="RefSeq" id="WP_163495737.1">
    <property type="nucleotide sequence ID" value="NZ_CP048711.1"/>
</dbReference>
<dbReference type="Proteomes" id="UP000477680">
    <property type="component" value="Chromosome"/>
</dbReference>
<reference evidence="1 2" key="1">
    <citation type="submission" date="2020-02" db="EMBL/GenBank/DDBJ databases">
        <title>Genome sequencing for Kineobactrum sp. M2.</title>
        <authorList>
            <person name="Park S.-J."/>
        </authorList>
    </citation>
    <scope>NUCLEOTIDE SEQUENCE [LARGE SCALE GENOMIC DNA]</scope>
    <source>
        <strain evidence="1 2">M2</strain>
    </source>
</reference>
<dbReference type="PANTHER" id="PTHR10285">
    <property type="entry name" value="URIDINE KINASE"/>
    <property type="match status" value="1"/>
</dbReference>
<accession>A0A6C0U385</accession>
<evidence type="ECO:0000313" key="2">
    <source>
        <dbReference type="Proteomes" id="UP000477680"/>
    </source>
</evidence>
<gene>
    <name evidence="1" type="ORF">G3T16_13700</name>
</gene>
<dbReference type="EMBL" id="CP048711">
    <property type="protein sequence ID" value="QIB66303.1"/>
    <property type="molecule type" value="Genomic_DNA"/>
</dbReference>
<name>A0A6C0U385_9GAMM</name>
<proteinExistence type="predicted"/>
<evidence type="ECO:0000313" key="1">
    <source>
        <dbReference type="EMBL" id="QIB66303.1"/>
    </source>
</evidence>
<protein>
    <recommendedName>
        <fullName evidence="3">Kinase</fullName>
    </recommendedName>
</protein>
<dbReference type="AlphaFoldDB" id="A0A6C0U385"/>